<reference evidence="1" key="1">
    <citation type="submission" date="2019-03" db="EMBL/GenBank/DDBJ databases">
        <authorList>
            <person name="Hao L."/>
        </authorList>
    </citation>
    <scope>NUCLEOTIDE SEQUENCE</scope>
</reference>
<dbReference type="AlphaFoldDB" id="A0A485M5U0"/>
<protein>
    <submittedName>
        <fullName evidence="1">Uncharacterized protein</fullName>
    </submittedName>
</protein>
<proteinExistence type="predicted"/>
<sequence>MKKFGLSALELFEIGYQEYMNTSNDFTGKIFANSQLFNNAAVLKSSLESAANEALLRAISEMIARNNESLRDTLAGAGVLSRD</sequence>
<gene>
    <name evidence="1" type="ORF">SCFA_3440003</name>
</gene>
<name>A0A485M5U0_9ZZZZ</name>
<dbReference type="EMBL" id="CAADRN010000273">
    <property type="protein sequence ID" value="VFU16860.1"/>
    <property type="molecule type" value="Genomic_DNA"/>
</dbReference>
<accession>A0A485M5U0</accession>
<evidence type="ECO:0000313" key="1">
    <source>
        <dbReference type="EMBL" id="VFU16860.1"/>
    </source>
</evidence>
<organism evidence="1">
    <name type="scientific">anaerobic digester metagenome</name>
    <dbReference type="NCBI Taxonomy" id="1263854"/>
    <lineage>
        <taxon>unclassified sequences</taxon>
        <taxon>metagenomes</taxon>
        <taxon>ecological metagenomes</taxon>
    </lineage>
</organism>